<feature type="chain" id="PRO_5035853637" description="SXP/RAL-2 family protein Ani s 5-like cation-binding domain-containing protein" evidence="1">
    <location>
        <begin position="22"/>
        <end position="149"/>
    </location>
</feature>
<reference evidence="3 4" key="1">
    <citation type="submission" date="2020-04" db="EMBL/GenBank/DDBJ databases">
        <authorList>
            <person name="Laetsch R D."/>
            <person name="Stevens L."/>
            <person name="Kumar S."/>
            <person name="Blaxter L. M."/>
        </authorList>
    </citation>
    <scope>NUCLEOTIDE SEQUENCE [LARGE SCALE GENOMIC DNA]</scope>
</reference>
<accession>A0A8S1FAQ1</accession>
<feature type="signal peptide" evidence="1">
    <location>
        <begin position="1"/>
        <end position="21"/>
    </location>
</feature>
<dbReference type="PANTHER" id="PTHR21593">
    <property type="entry name" value="PRION-LIKE- Q/N-RICH -DOMAIN-BEARING PROTEIN PROTEIN"/>
    <property type="match status" value="1"/>
</dbReference>
<proteinExistence type="predicted"/>
<dbReference type="OrthoDB" id="5867022at2759"/>
<evidence type="ECO:0000313" key="4">
    <source>
        <dbReference type="Proteomes" id="UP000494206"/>
    </source>
</evidence>
<dbReference type="Proteomes" id="UP000494206">
    <property type="component" value="Unassembled WGS sequence"/>
</dbReference>
<sequence length="149" mass="16857">MIAYNQLAILSLFICFASISPQEQPVPFLENVTEEARQEYMKIVSNENLKISDIEAQSAKWAQDNGVADLYNEAHKSIAAIEEEAKTNTTRMIYRLPVVYSALVAIYENKQQTPAEMSKEVEQLTKQNPREMSAIMELTKPLNTTVEAN</sequence>
<keyword evidence="4" id="KW-1185">Reference proteome</keyword>
<dbReference type="PANTHER" id="PTHR21593:SF36">
    <property type="entry name" value="DUF148 DOMAIN-CONTAINING PROTEIN-RELATED"/>
    <property type="match status" value="1"/>
</dbReference>
<evidence type="ECO:0000256" key="1">
    <source>
        <dbReference type="SAM" id="SignalP"/>
    </source>
</evidence>
<name>A0A8S1FAQ1_9PELO</name>
<gene>
    <name evidence="3" type="ORF">CBOVIS_LOCUS11268</name>
</gene>
<dbReference type="AlphaFoldDB" id="A0A8S1FAQ1"/>
<keyword evidence="1" id="KW-0732">Signal</keyword>
<feature type="domain" description="SXP/RAL-2 family protein Ani s 5-like cation-binding" evidence="2">
    <location>
        <begin position="35"/>
        <end position="140"/>
    </location>
</feature>
<protein>
    <recommendedName>
        <fullName evidence="2">SXP/RAL-2 family protein Ani s 5-like cation-binding domain-containing protein</fullName>
    </recommendedName>
</protein>
<organism evidence="3 4">
    <name type="scientific">Caenorhabditis bovis</name>
    <dbReference type="NCBI Taxonomy" id="2654633"/>
    <lineage>
        <taxon>Eukaryota</taxon>
        <taxon>Metazoa</taxon>
        <taxon>Ecdysozoa</taxon>
        <taxon>Nematoda</taxon>
        <taxon>Chromadorea</taxon>
        <taxon>Rhabditida</taxon>
        <taxon>Rhabditina</taxon>
        <taxon>Rhabditomorpha</taxon>
        <taxon>Rhabditoidea</taxon>
        <taxon>Rhabditidae</taxon>
        <taxon>Peloderinae</taxon>
        <taxon>Caenorhabditis</taxon>
    </lineage>
</organism>
<evidence type="ECO:0000259" key="2">
    <source>
        <dbReference type="Pfam" id="PF02520"/>
    </source>
</evidence>
<dbReference type="InterPro" id="IPR003677">
    <property type="entry name" value="ANIS5_cation-bd"/>
</dbReference>
<evidence type="ECO:0000313" key="3">
    <source>
        <dbReference type="EMBL" id="CAB3409636.1"/>
    </source>
</evidence>
<dbReference type="EMBL" id="CADEPM010000009">
    <property type="protein sequence ID" value="CAB3409636.1"/>
    <property type="molecule type" value="Genomic_DNA"/>
</dbReference>
<dbReference type="InterPro" id="IPR052823">
    <property type="entry name" value="SXP/RAL-2_related"/>
</dbReference>
<comment type="caution">
    <text evidence="3">The sequence shown here is derived from an EMBL/GenBank/DDBJ whole genome shotgun (WGS) entry which is preliminary data.</text>
</comment>
<dbReference type="Pfam" id="PF02520">
    <property type="entry name" value="ANIS5_cation-bd"/>
    <property type="match status" value="1"/>
</dbReference>